<gene>
    <name evidence="12" type="ORF">EBQ34_09195</name>
</gene>
<dbReference type="InterPro" id="IPR003660">
    <property type="entry name" value="HAMP_dom"/>
</dbReference>
<dbReference type="InterPro" id="IPR036890">
    <property type="entry name" value="HATPase_C_sf"/>
</dbReference>
<dbReference type="SUPFAM" id="SSF158472">
    <property type="entry name" value="HAMP domain-like"/>
    <property type="match status" value="1"/>
</dbReference>
<dbReference type="SMART" id="SM00387">
    <property type="entry name" value="HATPase_c"/>
    <property type="match status" value="1"/>
</dbReference>
<comment type="catalytic activity">
    <reaction evidence="1">
        <text>ATP + protein L-histidine = ADP + protein N-phospho-L-histidine.</text>
        <dbReference type="EC" id="2.7.13.3"/>
    </reaction>
</comment>
<dbReference type="CDD" id="cd06225">
    <property type="entry name" value="HAMP"/>
    <property type="match status" value="1"/>
</dbReference>
<accession>A0A3M6R970</accession>
<evidence type="ECO:0000259" key="10">
    <source>
        <dbReference type="PROSITE" id="PS50109"/>
    </source>
</evidence>
<keyword evidence="4" id="KW-0597">Phosphoprotein</keyword>
<dbReference type="SMART" id="SM00304">
    <property type="entry name" value="HAMP"/>
    <property type="match status" value="1"/>
</dbReference>
<evidence type="ECO:0000256" key="5">
    <source>
        <dbReference type="ARBA" id="ARBA00022679"/>
    </source>
</evidence>
<dbReference type="AlphaFoldDB" id="A0A3M6R970"/>
<dbReference type="PRINTS" id="PR00344">
    <property type="entry name" value="BCTRLSENSOR"/>
</dbReference>
<keyword evidence="9" id="KW-0472">Membrane</keyword>
<dbReference type="Pfam" id="PF00672">
    <property type="entry name" value="HAMP"/>
    <property type="match status" value="1"/>
</dbReference>
<dbReference type="GO" id="GO:0007165">
    <property type="term" value="P:signal transduction"/>
    <property type="evidence" value="ECO:0007669"/>
    <property type="project" value="InterPro"/>
</dbReference>
<evidence type="ECO:0000256" key="9">
    <source>
        <dbReference type="SAM" id="Phobius"/>
    </source>
</evidence>
<evidence type="ECO:0000256" key="3">
    <source>
        <dbReference type="ARBA" id="ARBA00012438"/>
    </source>
</evidence>
<evidence type="ECO:0000256" key="4">
    <source>
        <dbReference type="ARBA" id="ARBA00022553"/>
    </source>
</evidence>
<dbReference type="Gene3D" id="3.30.565.10">
    <property type="entry name" value="Histidine kinase-like ATPase, C-terminal domain"/>
    <property type="match status" value="1"/>
</dbReference>
<sequence>MCGLLLGRRPWRAASASSWGKWHVFADRTHRGAAAGAHSSVACQSEAGGNRGPACVTAGCGDGSAGRCRLIRRASRTRAPSPSACALAQAGIRNACGGREVMNATAISSVGAERAVPLHASLRWRVMGWMVLGTALTMLAMIMTMRSVLLGRVALGVNAAVVQEVNEFRTFAREGRDPRTAKPFASLEALMDRYLLRQTPDSGEAFIAVSPEGVLYLDNAPRRAGEALAQNPERLAQLVEAPELSGIARTPHGEMRWGKTHVQTATGQQGTFIVAYFTAGQRQLVAQETMLYFGVALGGLLLIGVLAWIVAGQVLTPIRQINAAARRVGGRGPVPRVPVNGKDELAELAHGFNGMAARVEQAHTAQQHFIEQVQRHLGQAGRRARRHLARLDAPDAGASTQAAERQALYALLLRVDQTLADLGLLIRATQPDFLQPQLVDLAGLTDDVLAQANALCDTQGQPRVWQLHSRAEGQAALDAPRVLDAMRHLLSNAVAHSHGGQALGVAVERLQEGDVPVLRLSVSSPGQPLTAEQAQAVFAFAHPMEGHAQADEMEADDDKDMGMGVGLAVVRAVAEAHGGYAWVEAAAEHGNRFGMTLPLYLPQLPGEAGAAAGAALARRS</sequence>
<evidence type="ECO:0000313" key="12">
    <source>
        <dbReference type="EMBL" id="RMX11882.1"/>
    </source>
</evidence>
<dbReference type="InterPro" id="IPR005467">
    <property type="entry name" value="His_kinase_dom"/>
</dbReference>
<evidence type="ECO:0000256" key="2">
    <source>
        <dbReference type="ARBA" id="ARBA00004370"/>
    </source>
</evidence>
<keyword evidence="8" id="KW-0067">ATP-binding</keyword>
<dbReference type="PROSITE" id="PS50109">
    <property type="entry name" value="HIS_KIN"/>
    <property type="match status" value="1"/>
</dbReference>
<dbReference type="GO" id="GO:0016020">
    <property type="term" value="C:membrane"/>
    <property type="evidence" value="ECO:0007669"/>
    <property type="project" value="UniProtKB-SubCell"/>
</dbReference>
<dbReference type="PROSITE" id="PS50885">
    <property type="entry name" value="HAMP"/>
    <property type="match status" value="1"/>
</dbReference>
<organism evidence="12 13">
    <name type="scientific">Vandammella animalimorsus</name>
    <dbReference type="NCBI Taxonomy" id="2029117"/>
    <lineage>
        <taxon>Bacteria</taxon>
        <taxon>Pseudomonadati</taxon>
        <taxon>Pseudomonadota</taxon>
        <taxon>Betaproteobacteria</taxon>
        <taxon>Burkholderiales</taxon>
        <taxon>Comamonadaceae</taxon>
        <taxon>Vandammella</taxon>
    </lineage>
</organism>
<evidence type="ECO:0000256" key="6">
    <source>
        <dbReference type="ARBA" id="ARBA00022741"/>
    </source>
</evidence>
<evidence type="ECO:0000313" key="13">
    <source>
        <dbReference type="Proteomes" id="UP000275180"/>
    </source>
</evidence>
<keyword evidence="9" id="KW-1133">Transmembrane helix</keyword>
<feature type="domain" description="Histidine kinase" evidence="10">
    <location>
        <begin position="478"/>
        <end position="601"/>
    </location>
</feature>
<proteinExistence type="predicted"/>
<evidence type="ECO:0000259" key="11">
    <source>
        <dbReference type="PROSITE" id="PS50885"/>
    </source>
</evidence>
<dbReference type="Gene3D" id="6.10.340.10">
    <property type="match status" value="1"/>
</dbReference>
<dbReference type="GO" id="GO:0005524">
    <property type="term" value="F:ATP binding"/>
    <property type="evidence" value="ECO:0007669"/>
    <property type="project" value="UniProtKB-KW"/>
</dbReference>
<comment type="subcellular location">
    <subcellularLocation>
        <location evidence="2">Membrane</location>
    </subcellularLocation>
</comment>
<feature type="domain" description="HAMP" evidence="11">
    <location>
        <begin position="312"/>
        <end position="364"/>
    </location>
</feature>
<protein>
    <recommendedName>
        <fullName evidence="3">histidine kinase</fullName>
        <ecNumber evidence="3">2.7.13.3</ecNumber>
    </recommendedName>
</protein>
<name>A0A3M6R970_9BURK</name>
<dbReference type="EC" id="2.7.13.3" evidence="3"/>
<dbReference type="PANTHER" id="PTHR44936:SF10">
    <property type="entry name" value="SENSOR PROTEIN RSTB"/>
    <property type="match status" value="1"/>
</dbReference>
<comment type="caution">
    <text evidence="12">The sequence shown here is derived from an EMBL/GenBank/DDBJ whole genome shotgun (WGS) entry which is preliminary data.</text>
</comment>
<dbReference type="OrthoDB" id="9804645at2"/>
<keyword evidence="5" id="KW-0808">Transferase</keyword>
<dbReference type="Pfam" id="PF02518">
    <property type="entry name" value="HATPase_c"/>
    <property type="match status" value="1"/>
</dbReference>
<dbReference type="InterPro" id="IPR004358">
    <property type="entry name" value="Sig_transdc_His_kin-like_C"/>
</dbReference>
<dbReference type="Proteomes" id="UP000275180">
    <property type="component" value="Unassembled WGS sequence"/>
</dbReference>
<feature type="transmembrane region" description="Helical" evidence="9">
    <location>
        <begin position="291"/>
        <end position="311"/>
    </location>
</feature>
<evidence type="ECO:0000256" key="8">
    <source>
        <dbReference type="ARBA" id="ARBA00022840"/>
    </source>
</evidence>
<dbReference type="PANTHER" id="PTHR44936">
    <property type="entry name" value="SENSOR PROTEIN CREC"/>
    <property type="match status" value="1"/>
</dbReference>
<dbReference type="SUPFAM" id="SSF55874">
    <property type="entry name" value="ATPase domain of HSP90 chaperone/DNA topoisomerase II/histidine kinase"/>
    <property type="match status" value="1"/>
</dbReference>
<dbReference type="GO" id="GO:0004673">
    <property type="term" value="F:protein histidine kinase activity"/>
    <property type="evidence" value="ECO:0007669"/>
    <property type="project" value="UniProtKB-EC"/>
</dbReference>
<dbReference type="EMBL" id="RDQJ01000012">
    <property type="protein sequence ID" value="RMX11882.1"/>
    <property type="molecule type" value="Genomic_DNA"/>
</dbReference>
<reference evidence="12 13" key="1">
    <citation type="submission" date="2018-10" db="EMBL/GenBank/DDBJ databases">
        <title>Comamonadaceae CDC group NO-1 genome sequencing and assembly.</title>
        <authorList>
            <person name="Bernier A.-M."/>
            <person name="Bernard K."/>
        </authorList>
    </citation>
    <scope>NUCLEOTIDE SEQUENCE [LARGE SCALE GENOMIC DNA]</scope>
    <source>
        <strain evidence="12 13">NML180582</strain>
    </source>
</reference>
<keyword evidence="9" id="KW-0812">Transmembrane</keyword>
<feature type="transmembrane region" description="Helical" evidence="9">
    <location>
        <begin position="126"/>
        <end position="145"/>
    </location>
</feature>
<keyword evidence="6" id="KW-0547">Nucleotide-binding</keyword>
<evidence type="ECO:0000256" key="1">
    <source>
        <dbReference type="ARBA" id="ARBA00000085"/>
    </source>
</evidence>
<dbReference type="InterPro" id="IPR050980">
    <property type="entry name" value="2C_sensor_his_kinase"/>
</dbReference>
<evidence type="ECO:0000256" key="7">
    <source>
        <dbReference type="ARBA" id="ARBA00022777"/>
    </source>
</evidence>
<keyword evidence="7" id="KW-0418">Kinase</keyword>
<dbReference type="InterPro" id="IPR003594">
    <property type="entry name" value="HATPase_dom"/>
</dbReference>